<dbReference type="RefSeq" id="WP_047878222.1">
    <property type="nucleotide sequence ID" value="NZ_LDOT01000007.1"/>
</dbReference>
<dbReference type="AlphaFoldDB" id="A0A0J1JXD4"/>
<organism evidence="2 3">
    <name type="scientific">Photobacterium aquae</name>
    <dbReference type="NCBI Taxonomy" id="1195763"/>
    <lineage>
        <taxon>Bacteria</taxon>
        <taxon>Pseudomonadati</taxon>
        <taxon>Pseudomonadota</taxon>
        <taxon>Gammaproteobacteria</taxon>
        <taxon>Vibrionales</taxon>
        <taxon>Vibrionaceae</taxon>
        <taxon>Photobacterium</taxon>
    </lineage>
</organism>
<dbReference type="SUPFAM" id="SSF53681">
    <property type="entry name" value="Aspartate/glutamate racemase"/>
    <property type="match status" value="2"/>
</dbReference>
<dbReference type="EMBL" id="LDOT01000007">
    <property type="protein sequence ID" value="KLV06952.1"/>
    <property type="molecule type" value="Genomic_DNA"/>
</dbReference>
<dbReference type="InterPro" id="IPR001920">
    <property type="entry name" value="Asp/Glu_race"/>
</dbReference>
<keyword evidence="3" id="KW-1185">Reference proteome</keyword>
<evidence type="ECO:0000313" key="2">
    <source>
        <dbReference type="EMBL" id="KLV06952.1"/>
    </source>
</evidence>
<dbReference type="GO" id="GO:0047661">
    <property type="term" value="F:amino-acid racemase activity"/>
    <property type="evidence" value="ECO:0007669"/>
    <property type="project" value="InterPro"/>
</dbReference>
<comment type="caution">
    <text evidence="2">The sequence shown here is derived from an EMBL/GenBank/DDBJ whole genome shotgun (WGS) entry which is preliminary data.</text>
</comment>
<evidence type="ECO:0000256" key="1">
    <source>
        <dbReference type="ARBA" id="ARBA00023235"/>
    </source>
</evidence>
<accession>A0A0J1JXD4</accession>
<dbReference type="Proteomes" id="UP000036097">
    <property type="component" value="Unassembled WGS sequence"/>
</dbReference>
<dbReference type="PANTHER" id="PTHR21198">
    <property type="entry name" value="GLUTAMATE RACEMASE"/>
    <property type="match status" value="1"/>
</dbReference>
<dbReference type="InterPro" id="IPR015942">
    <property type="entry name" value="Asp/Glu/hydantoin_racemase"/>
</dbReference>
<keyword evidence="1" id="KW-0413">Isomerase</keyword>
<dbReference type="Pfam" id="PF01177">
    <property type="entry name" value="Asp_Glu_race"/>
    <property type="match status" value="1"/>
</dbReference>
<dbReference type="STRING" id="1195763.ABT56_07305"/>
<protein>
    <submittedName>
        <fullName evidence="2">Aspartate racemase</fullName>
    </submittedName>
</protein>
<gene>
    <name evidence="2" type="ORF">ABT56_07305</name>
</gene>
<dbReference type="OrthoDB" id="9803739at2"/>
<proteinExistence type="predicted"/>
<name>A0A0J1JXD4_9GAMM</name>
<dbReference type="PATRIC" id="fig|1195763.3.peg.1561"/>
<sequence length="360" mass="39427">MGATHSPRIGIIGGLGNEAMVDLLKKIQTVTHDTPPAFIAFGNSRLAYKPEEVGKHWQPEDLPEQRRVDTARYTLRLMQHLGVDSLGLACNSAHSLFRELLQDIPLPFVDMLKQTATTLEGTSSNVLVMGVDSLIHSGLYQSALTEKGVTSTSPNPENQKKVMAAIYDPEFGIKTAKITEQAERLLCEVITDECTRQQCKLVVLGCTELPLALTSESCQRFKQNGWIPQNIDVIDASSVLAQALVDAISPQNSENEGNGLAQPLSLFAGNNLDWFPPLTFKVNSLEQAIDIQQAIFDSCCDYLAKQGKGITGSYWHLPTLFFSQTETDIEQSLSELGITAHSGDCQLSELVDNVLPAFYS</sequence>
<reference evidence="2 3" key="1">
    <citation type="submission" date="2015-05" db="EMBL/GenBank/DDBJ databases">
        <title>Photobacterium galathea sp. nov.</title>
        <authorList>
            <person name="Machado H."/>
            <person name="Gram L."/>
        </authorList>
    </citation>
    <scope>NUCLEOTIDE SEQUENCE [LARGE SCALE GENOMIC DNA]</scope>
    <source>
        <strain evidence="2 3">CGMCC 1.12159</strain>
    </source>
</reference>
<dbReference type="PANTHER" id="PTHR21198:SF7">
    <property type="entry name" value="ASPARTATE-GLUTAMATE RACEMASE FAMILY"/>
    <property type="match status" value="1"/>
</dbReference>
<dbReference type="Gene3D" id="3.40.50.1860">
    <property type="match status" value="2"/>
</dbReference>
<evidence type="ECO:0000313" key="3">
    <source>
        <dbReference type="Proteomes" id="UP000036097"/>
    </source>
</evidence>